<evidence type="ECO:0000313" key="2">
    <source>
        <dbReference type="Proteomes" id="UP000324748"/>
    </source>
</evidence>
<keyword evidence="2" id="KW-1185">Reference proteome</keyword>
<evidence type="ECO:0000313" key="1">
    <source>
        <dbReference type="EMBL" id="KAA1064549.1"/>
    </source>
</evidence>
<gene>
    <name evidence="1" type="ORF">PGT21_007420</name>
</gene>
<protein>
    <submittedName>
        <fullName evidence="1">Uncharacterized protein</fullName>
    </submittedName>
</protein>
<dbReference type="AlphaFoldDB" id="A0A5B0LJW8"/>
<dbReference type="Proteomes" id="UP000324748">
    <property type="component" value="Unassembled WGS sequence"/>
</dbReference>
<reference evidence="1 2" key="1">
    <citation type="submission" date="2019-05" db="EMBL/GenBank/DDBJ databases">
        <title>Emergence of the Ug99 lineage of the wheat stem rust pathogen through somatic hybridization.</title>
        <authorList>
            <person name="Li F."/>
            <person name="Upadhyaya N.M."/>
            <person name="Sperschneider J."/>
            <person name="Matny O."/>
            <person name="Nguyen-Phuc H."/>
            <person name="Mago R."/>
            <person name="Raley C."/>
            <person name="Miller M.E."/>
            <person name="Silverstein K.A.T."/>
            <person name="Henningsen E."/>
            <person name="Hirsch C.D."/>
            <person name="Visser B."/>
            <person name="Pretorius Z.A."/>
            <person name="Steffenson B.J."/>
            <person name="Schwessinger B."/>
            <person name="Dodds P.N."/>
            <person name="Figueroa M."/>
        </authorList>
    </citation>
    <scope>NUCLEOTIDE SEQUENCE [LARGE SCALE GENOMIC DNA]</scope>
    <source>
        <strain evidence="1">21-0</strain>
    </source>
</reference>
<dbReference type="EMBL" id="VSWC01000197">
    <property type="protein sequence ID" value="KAA1064549.1"/>
    <property type="molecule type" value="Genomic_DNA"/>
</dbReference>
<accession>A0A5B0LJW8</accession>
<organism evidence="1 2">
    <name type="scientific">Puccinia graminis f. sp. tritici</name>
    <dbReference type="NCBI Taxonomy" id="56615"/>
    <lineage>
        <taxon>Eukaryota</taxon>
        <taxon>Fungi</taxon>
        <taxon>Dikarya</taxon>
        <taxon>Basidiomycota</taxon>
        <taxon>Pucciniomycotina</taxon>
        <taxon>Pucciniomycetes</taxon>
        <taxon>Pucciniales</taxon>
        <taxon>Pucciniaceae</taxon>
        <taxon>Puccinia</taxon>
    </lineage>
</organism>
<comment type="caution">
    <text evidence="1">The sequence shown here is derived from an EMBL/GenBank/DDBJ whole genome shotgun (WGS) entry which is preliminary data.</text>
</comment>
<name>A0A5B0LJW8_PUCGR</name>
<proteinExistence type="predicted"/>
<sequence>MGLKQRLFHIVITSSFTRRVERKLVTRADQSLAWHEQPADIAGHDLSEAGRMIRSFSVLIGFSGRFPIPTIDGRHPLQPQSVTSTNSGFTHVYLSSPISSSPVFSARLTIASSVLQLEDEPIKETSDDALAT</sequence>